<sequence>MIENMRIKRVTVCILGLPCWATKWDTQCVSHTGSQTKGRAALKNRVLTRMYVWPLHHRSEEKTGRQVIRADAAVL</sequence>
<dbReference type="Proteomes" id="UP000076502">
    <property type="component" value="Unassembled WGS sequence"/>
</dbReference>
<dbReference type="EMBL" id="KQ435095">
    <property type="protein sequence ID" value="KZC14639.1"/>
    <property type="molecule type" value="Genomic_DNA"/>
</dbReference>
<keyword evidence="2" id="KW-1185">Reference proteome</keyword>
<protein>
    <submittedName>
        <fullName evidence="1">Uncharacterized protein</fullName>
    </submittedName>
</protein>
<dbReference type="AlphaFoldDB" id="A0A154PRV7"/>
<gene>
    <name evidence="1" type="ORF">WN55_07053</name>
</gene>
<evidence type="ECO:0000313" key="1">
    <source>
        <dbReference type="EMBL" id="KZC14639.1"/>
    </source>
</evidence>
<organism evidence="1 2">
    <name type="scientific">Dufourea novaeangliae</name>
    <name type="common">Sweat bee</name>
    <dbReference type="NCBI Taxonomy" id="178035"/>
    <lineage>
        <taxon>Eukaryota</taxon>
        <taxon>Metazoa</taxon>
        <taxon>Ecdysozoa</taxon>
        <taxon>Arthropoda</taxon>
        <taxon>Hexapoda</taxon>
        <taxon>Insecta</taxon>
        <taxon>Pterygota</taxon>
        <taxon>Neoptera</taxon>
        <taxon>Endopterygota</taxon>
        <taxon>Hymenoptera</taxon>
        <taxon>Apocrita</taxon>
        <taxon>Aculeata</taxon>
        <taxon>Apoidea</taxon>
        <taxon>Anthophila</taxon>
        <taxon>Halictidae</taxon>
        <taxon>Rophitinae</taxon>
        <taxon>Dufourea</taxon>
    </lineage>
</organism>
<proteinExistence type="predicted"/>
<evidence type="ECO:0000313" key="2">
    <source>
        <dbReference type="Proteomes" id="UP000076502"/>
    </source>
</evidence>
<name>A0A154PRV7_DUFNO</name>
<accession>A0A154PRV7</accession>
<reference evidence="1 2" key="1">
    <citation type="submission" date="2015-07" db="EMBL/GenBank/DDBJ databases">
        <title>The genome of Dufourea novaeangliae.</title>
        <authorList>
            <person name="Pan H."/>
            <person name="Kapheim K."/>
        </authorList>
    </citation>
    <scope>NUCLEOTIDE SEQUENCE [LARGE SCALE GENOMIC DNA]</scope>
    <source>
        <strain evidence="1">0120121106</strain>
        <tissue evidence="1">Whole body</tissue>
    </source>
</reference>